<keyword evidence="1" id="KW-0812">Transmembrane</keyword>
<dbReference type="Pfam" id="PF04306">
    <property type="entry name" value="DUF456"/>
    <property type="match status" value="1"/>
</dbReference>
<evidence type="ECO:0000256" key="1">
    <source>
        <dbReference type="SAM" id="Phobius"/>
    </source>
</evidence>
<evidence type="ECO:0000313" key="3">
    <source>
        <dbReference type="Proteomes" id="UP000030649"/>
    </source>
</evidence>
<dbReference type="InterPro" id="IPR007403">
    <property type="entry name" value="DUF456"/>
</dbReference>
<reference evidence="2 3" key="1">
    <citation type="journal article" date="2013" name="PLoS ONE">
        <title>Assembly-driven community genomics of a hypersaline microbial ecosystem.</title>
        <authorList>
            <person name="Podell S."/>
            <person name="Ugalde J.A."/>
            <person name="Narasingarao P."/>
            <person name="Banfield J.F."/>
            <person name="Heidelberg K.B."/>
            <person name="Allen E.E."/>
        </authorList>
    </citation>
    <scope>NUCLEOTIDE SEQUENCE [LARGE SCALE GENOMIC DNA]</scope>
    <source>
        <strain evidence="3">J07HQW1</strain>
    </source>
</reference>
<accession>U1N8I3</accession>
<dbReference type="Proteomes" id="UP000030649">
    <property type="component" value="Unassembled WGS sequence"/>
</dbReference>
<feature type="transmembrane region" description="Helical" evidence="1">
    <location>
        <begin position="28"/>
        <end position="53"/>
    </location>
</feature>
<dbReference type="EMBL" id="KE356560">
    <property type="protein sequence ID" value="ERG92838.1"/>
    <property type="molecule type" value="Genomic_DNA"/>
</dbReference>
<dbReference type="HOGENOM" id="CLU_109297_5_0_2"/>
<gene>
    <name evidence="2" type="ORF">J07HQW1_02887</name>
</gene>
<dbReference type="AlphaFoldDB" id="U1N8I3"/>
<sequence length="184" mass="18498">MEKVTIKSNCLHVGSSKRHLDRVVTVSLWGWIALALAAVGVIGSVIPLIPGAVVSLSGVLTYWWASGFTDPQVGIVAVLLLVGISTAVVDFAGGALAAHIGGASTITTGVAVVVGIGLLFITGPAGFLIGLAGTVFVVEFAQSADSEASIRAALAATGGVLASTVIQVMMTSGMFLTLVIIIVI</sequence>
<name>U1N8I3_9EURY</name>
<evidence type="ECO:0000313" key="2">
    <source>
        <dbReference type="EMBL" id="ERG92838.1"/>
    </source>
</evidence>
<evidence type="ECO:0008006" key="4">
    <source>
        <dbReference type="Google" id="ProtNLM"/>
    </source>
</evidence>
<proteinExistence type="predicted"/>
<protein>
    <recommendedName>
        <fullName evidence="4">DUF456 domain-containing protein</fullName>
    </recommendedName>
</protein>
<feature type="transmembrane region" description="Helical" evidence="1">
    <location>
        <begin position="110"/>
        <end position="138"/>
    </location>
</feature>
<feature type="transmembrane region" description="Helical" evidence="1">
    <location>
        <begin position="73"/>
        <end position="98"/>
    </location>
</feature>
<keyword evidence="1" id="KW-0472">Membrane</keyword>
<feature type="transmembrane region" description="Helical" evidence="1">
    <location>
        <begin position="150"/>
        <end position="183"/>
    </location>
</feature>
<keyword evidence="1" id="KW-1133">Transmembrane helix</keyword>
<organism evidence="2 3">
    <name type="scientific">Haloquadratum walsbyi J07HQW1</name>
    <dbReference type="NCBI Taxonomy" id="1238424"/>
    <lineage>
        <taxon>Archaea</taxon>
        <taxon>Methanobacteriati</taxon>
        <taxon>Methanobacteriota</taxon>
        <taxon>Stenosarchaea group</taxon>
        <taxon>Halobacteria</taxon>
        <taxon>Halobacteriales</taxon>
        <taxon>Haloferacaceae</taxon>
        <taxon>Haloquadratum</taxon>
    </lineage>
</organism>